<keyword evidence="5" id="KW-1185">Reference proteome</keyword>
<reference evidence="2 5" key="1">
    <citation type="journal article" date="2019" name="Sci. Rep.">
        <title>Orb-weaving spider Araneus ventricosus genome elucidates the spidroin gene catalogue.</title>
        <authorList>
            <person name="Kono N."/>
            <person name="Nakamura H."/>
            <person name="Ohtoshi R."/>
            <person name="Moran D.A.P."/>
            <person name="Shinohara A."/>
            <person name="Yoshida Y."/>
            <person name="Fujiwara M."/>
            <person name="Mori M."/>
            <person name="Tomita M."/>
            <person name="Arakawa K."/>
        </authorList>
    </citation>
    <scope>NUCLEOTIDE SEQUENCE [LARGE SCALE GENOMIC DNA]</scope>
</reference>
<dbReference type="EMBL" id="BGPR01146640">
    <property type="protein sequence ID" value="GBN77902.1"/>
    <property type="molecule type" value="Genomic_DNA"/>
</dbReference>
<evidence type="ECO:0000313" key="1">
    <source>
        <dbReference type="EMBL" id="GBN77844.1"/>
    </source>
</evidence>
<protein>
    <submittedName>
        <fullName evidence="2">Uncharacterized protein</fullName>
    </submittedName>
</protein>
<accession>A0A4Y2RQ00</accession>
<evidence type="ECO:0000313" key="5">
    <source>
        <dbReference type="Proteomes" id="UP000499080"/>
    </source>
</evidence>
<dbReference type="EMBL" id="BGPR01146642">
    <property type="protein sequence ID" value="GBN77907.1"/>
    <property type="molecule type" value="Genomic_DNA"/>
</dbReference>
<sequence>MEDREAEEFVLVLERYYSQLVGIELPVDWKDRDPEPIERGMPSTSLRVFSHLNLVYKMKYSSLSKDFPIRYSMSLPQFGKLSCVKDSGCPSESPS</sequence>
<organism evidence="2 5">
    <name type="scientific">Araneus ventricosus</name>
    <name type="common">Orbweaver spider</name>
    <name type="synonym">Epeira ventricosa</name>
    <dbReference type="NCBI Taxonomy" id="182803"/>
    <lineage>
        <taxon>Eukaryota</taxon>
        <taxon>Metazoa</taxon>
        <taxon>Ecdysozoa</taxon>
        <taxon>Arthropoda</taxon>
        <taxon>Chelicerata</taxon>
        <taxon>Arachnida</taxon>
        <taxon>Araneae</taxon>
        <taxon>Araneomorphae</taxon>
        <taxon>Entelegynae</taxon>
        <taxon>Araneoidea</taxon>
        <taxon>Araneidae</taxon>
        <taxon>Araneus</taxon>
    </lineage>
</organism>
<proteinExistence type="predicted"/>
<dbReference type="EMBL" id="BGPR01146647">
    <property type="protein sequence ID" value="GBN77920.1"/>
    <property type="molecule type" value="Genomic_DNA"/>
</dbReference>
<dbReference type="AlphaFoldDB" id="A0A4Y2RQ00"/>
<name>A0A4Y2RQ00_ARAVE</name>
<gene>
    <name evidence="2" type="ORF">AVEN_134042_1</name>
    <name evidence="3" type="ORF">AVEN_143058_1</name>
    <name evidence="4" type="ORF">AVEN_178635_1</name>
    <name evidence="1" type="ORF">AVEN_248563_1</name>
</gene>
<dbReference type="Proteomes" id="UP000499080">
    <property type="component" value="Unassembled WGS sequence"/>
</dbReference>
<evidence type="ECO:0000313" key="4">
    <source>
        <dbReference type="EMBL" id="GBN77920.1"/>
    </source>
</evidence>
<evidence type="ECO:0000313" key="2">
    <source>
        <dbReference type="EMBL" id="GBN77902.1"/>
    </source>
</evidence>
<comment type="caution">
    <text evidence="2">The sequence shown here is derived from an EMBL/GenBank/DDBJ whole genome shotgun (WGS) entry which is preliminary data.</text>
</comment>
<evidence type="ECO:0000313" key="3">
    <source>
        <dbReference type="EMBL" id="GBN77907.1"/>
    </source>
</evidence>
<dbReference type="OrthoDB" id="5859304at2759"/>
<dbReference type="EMBL" id="BGPR01146619">
    <property type="protein sequence ID" value="GBN77844.1"/>
    <property type="molecule type" value="Genomic_DNA"/>
</dbReference>